<evidence type="ECO:0000256" key="8">
    <source>
        <dbReference type="ARBA" id="ARBA00047899"/>
    </source>
</evidence>
<comment type="catalytic activity">
    <reaction evidence="8">
        <text>L-threonyl-[protein] + ATP = O-phospho-L-threonyl-[protein] + ADP + H(+)</text>
        <dbReference type="Rhea" id="RHEA:46608"/>
        <dbReference type="Rhea" id="RHEA-COMP:11060"/>
        <dbReference type="Rhea" id="RHEA-COMP:11605"/>
        <dbReference type="ChEBI" id="CHEBI:15378"/>
        <dbReference type="ChEBI" id="CHEBI:30013"/>
        <dbReference type="ChEBI" id="CHEBI:30616"/>
        <dbReference type="ChEBI" id="CHEBI:61977"/>
        <dbReference type="ChEBI" id="CHEBI:456216"/>
        <dbReference type="EC" id="2.7.11.1"/>
    </reaction>
</comment>
<proteinExistence type="inferred from homology"/>
<protein>
    <recommendedName>
        <fullName evidence="2">non-specific serine/threonine protein kinase</fullName>
        <ecNumber evidence="2">2.7.11.1</ecNumber>
    </recommendedName>
</protein>
<name>A0A8S1MH93_9CILI</name>
<evidence type="ECO:0000256" key="6">
    <source>
        <dbReference type="ARBA" id="ARBA00022777"/>
    </source>
</evidence>
<dbReference type="GO" id="GO:0004674">
    <property type="term" value="F:protein serine/threonine kinase activity"/>
    <property type="evidence" value="ECO:0007669"/>
    <property type="project" value="UniProtKB-KW"/>
</dbReference>
<dbReference type="EC" id="2.7.11.1" evidence="2"/>
<dbReference type="Pfam" id="PF00069">
    <property type="entry name" value="Pkinase"/>
    <property type="match status" value="2"/>
</dbReference>
<dbReference type="InterPro" id="IPR008271">
    <property type="entry name" value="Ser/Thr_kinase_AS"/>
</dbReference>
<evidence type="ECO:0000256" key="7">
    <source>
        <dbReference type="ARBA" id="ARBA00022840"/>
    </source>
</evidence>
<dbReference type="InterPro" id="IPR050236">
    <property type="entry name" value="Ser_Thr_kinase_AGC"/>
</dbReference>
<dbReference type="PANTHER" id="PTHR24356:SF1">
    <property type="entry name" value="SERINE_THREONINE-PROTEIN KINASE GREATWALL"/>
    <property type="match status" value="1"/>
</dbReference>
<accession>A0A8S1MH93</accession>
<keyword evidence="5" id="KW-0547">Nucleotide-binding</keyword>
<feature type="coiled-coil region" evidence="10">
    <location>
        <begin position="1001"/>
        <end position="1037"/>
    </location>
</feature>
<gene>
    <name evidence="13" type="ORF">PSON_ATCC_30995.1.T0320219</name>
</gene>
<feature type="compositionally biased region" description="Polar residues" evidence="11">
    <location>
        <begin position="398"/>
        <end position="411"/>
    </location>
</feature>
<evidence type="ECO:0000313" key="13">
    <source>
        <dbReference type="EMBL" id="CAD8074674.1"/>
    </source>
</evidence>
<evidence type="ECO:0000256" key="4">
    <source>
        <dbReference type="ARBA" id="ARBA00022679"/>
    </source>
</evidence>
<organism evidence="13 14">
    <name type="scientific">Paramecium sonneborni</name>
    <dbReference type="NCBI Taxonomy" id="65129"/>
    <lineage>
        <taxon>Eukaryota</taxon>
        <taxon>Sar</taxon>
        <taxon>Alveolata</taxon>
        <taxon>Ciliophora</taxon>
        <taxon>Intramacronucleata</taxon>
        <taxon>Oligohymenophorea</taxon>
        <taxon>Peniculida</taxon>
        <taxon>Parameciidae</taxon>
        <taxon>Paramecium</taxon>
    </lineage>
</organism>
<comment type="similarity">
    <text evidence="1">Belongs to the protein kinase superfamily. AGC Ser/Thr protein kinase family.</text>
</comment>
<dbReference type="FunFam" id="1.10.510.10:FF:000340">
    <property type="entry name" value="Serine threonine protein kinase"/>
    <property type="match status" value="1"/>
</dbReference>
<keyword evidence="4" id="KW-0808">Transferase</keyword>
<dbReference type="SMART" id="SM00220">
    <property type="entry name" value="S_TKc"/>
    <property type="match status" value="1"/>
</dbReference>
<dbReference type="GO" id="GO:0035556">
    <property type="term" value="P:intracellular signal transduction"/>
    <property type="evidence" value="ECO:0007669"/>
    <property type="project" value="TreeGrafter"/>
</dbReference>
<feature type="compositionally biased region" description="Low complexity" evidence="11">
    <location>
        <begin position="558"/>
        <end position="577"/>
    </location>
</feature>
<dbReference type="Proteomes" id="UP000692954">
    <property type="component" value="Unassembled WGS sequence"/>
</dbReference>
<evidence type="ECO:0000256" key="9">
    <source>
        <dbReference type="ARBA" id="ARBA00048679"/>
    </source>
</evidence>
<feature type="region of interest" description="Disordered" evidence="11">
    <location>
        <begin position="392"/>
        <end position="432"/>
    </location>
</feature>
<evidence type="ECO:0000259" key="12">
    <source>
        <dbReference type="PROSITE" id="PS50011"/>
    </source>
</evidence>
<reference evidence="13" key="1">
    <citation type="submission" date="2021-01" db="EMBL/GenBank/DDBJ databases">
        <authorList>
            <consortium name="Genoscope - CEA"/>
            <person name="William W."/>
        </authorList>
    </citation>
    <scope>NUCLEOTIDE SEQUENCE</scope>
</reference>
<keyword evidence="14" id="KW-1185">Reference proteome</keyword>
<evidence type="ECO:0000313" key="14">
    <source>
        <dbReference type="Proteomes" id="UP000692954"/>
    </source>
</evidence>
<evidence type="ECO:0000256" key="11">
    <source>
        <dbReference type="SAM" id="MobiDB-lite"/>
    </source>
</evidence>
<comment type="caution">
    <text evidence="13">The sequence shown here is derived from an EMBL/GenBank/DDBJ whole genome shotgun (WGS) entry which is preliminary data.</text>
</comment>
<evidence type="ECO:0000256" key="1">
    <source>
        <dbReference type="ARBA" id="ARBA00009903"/>
    </source>
</evidence>
<keyword evidence="10" id="KW-0175">Coiled coil</keyword>
<dbReference type="EMBL" id="CAJJDN010000032">
    <property type="protein sequence ID" value="CAD8074674.1"/>
    <property type="molecule type" value="Genomic_DNA"/>
</dbReference>
<feature type="compositionally biased region" description="Low complexity" evidence="11">
    <location>
        <begin position="419"/>
        <end position="428"/>
    </location>
</feature>
<evidence type="ECO:0000256" key="10">
    <source>
        <dbReference type="SAM" id="Coils"/>
    </source>
</evidence>
<dbReference type="PROSITE" id="PS00108">
    <property type="entry name" value="PROTEIN_KINASE_ST"/>
    <property type="match status" value="1"/>
</dbReference>
<feature type="domain" description="Protein kinase" evidence="12">
    <location>
        <begin position="666"/>
        <end position="975"/>
    </location>
</feature>
<dbReference type="GO" id="GO:0005524">
    <property type="term" value="F:ATP binding"/>
    <property type="evidence" value="ECO:0007669"/>
    <property type="project" value="UniProtKB-KW"/>
</dbReference>
<evidence type="ECO:0000256" key="3">
    <source>
        <dbReference type="ARBA" id="ARBA00022527"/>
    </source>
</evidence>
<evidence type="ECO:0000256" key="2">
    <source>
        <dbReference type="ARBA" id="ARBA00012513"/>
    </source>
</evidence>
<evidence type="ECO:0000256" key="5">
    <source>
        <dbReference type="ARBA" id="ARBA00022741"/>
    </source>
</evidence>
<keyword evidence="6" id="KW-0418">Kinase</keyword>
<feature type="region of interest" description="Disordered" evidence="11">
    <location>
        <begin position="548"/>
        <end position="577"/>
    </location>
</feature>
<keyword evidence="3" id="KW-0723">Serine/threonine-protein kinase</keyword>
<comment type="catalytic activity">
    <reaction evidence="9">
        <text>L-seryl-[protein] + ATP = O-phospho-L-seryl-[protein] + ADP + H(+)</text>
        <dbReference type="Rhea" id="RHEA:17989"/>
        <dbReference type="Rhea" id="RHEA-COMP:9863"/>
        <dbReference type="Rhea" id="RHEA-COMP:11604"/>
        <dbReference type="ChEBI" id="CHEBI:15378"/>
        <dbReference type="ChEBI" id="CHEBI:29999"/>
        <dbReference type="ChEBI" id="CHEBI:30616"/>
        <dbReference type="ChEBI" id="CHEBI:83421"/>
        <dbReference type="ChEBI" id="CHEBI:456216"/>
        <dbReference type="EC" id="2.7.11.1"/>
    </reaction>
</comment>
<dbReference type="FunFam" id="1.10.510.10:FF:000604">
    <property type="entry name" value="AGC protein kinase"/>
    <property type="match status" value="1"/>
</dbReference>
<dbReference type="PANTHER" id="PTHR24356">
    <property type="entry name" value="SERINE/THREONINE-PROTEIN KINASE"/>
    <property type="match status" value="1"/>
</dbReference>
<dbReference type="FunFam" id="3.30.200.20:FF:000633">
    <property type="entry name" value="Protein kinase, putative"/>
    <property type="match status" value="1"/>
</dbReference>
<dbReference type="AlphaFoldDB" id="A0A8S1MH93"/>
<keyword evidence="7" id="KW-0067">ATP-binding</keyword>
<sequence>MEADQLLVTNFFIEQQIKILKPQPLAIKQSAEILQHYYKLYAVIILTYYHIYQKEQVKILETSLISIYSFFQSDNIKEDYQDINSKINNLLEDISKIDDHAIKKGQFRRSINRKSLQKYVILILYNKYRSFKNLSLKLRITFDIISKKWINKQNFKNQLRWSNLCIRNIQNSLNLDLAQVSKKLFKMFICRICEQPIQAALMTQHCIKCEQQAESKKKLLELNLELTNICEQAYLEKRNVQVKLAIKKMRDKTRKRQYHNTKYIYRRVQTLDDQDEDEDNQNDYQQELNNIVNIMTQIINFAEKTLNNVAEVEDTKQTLVLLNDIINAIECIESQETLQIINATHKCLLDRLDYQKKQENIVNNSIERSPNQSQDNINKIKRAFTKSNSISFRMPKFKNSQSPSQRISTDPIQEEDDSPSSPQIQSSQKLVSQRRTFKMNSSIFKVSDGSESPKSIKQPLALTQIKNSYFFQTEVNQSINTSISELSLEQAQQKSNNNLNQSRDKIQSSLQKLSQFKASIQPILIKNQKIQNLEEITEEQKQFNKINVKKQSIKDSENSSNISSMESGNSNSNNNEMNNLASKKKLIKKKKLSYQSQEIEKMQLNSKNTQRKSKFFENQICKSPMILQENTMDEVLIDKGYNSDSNLIKTVSPQLNEISKVGIKDFEFIKLLGKGAYGWVFLVKKKGSGDLYALKIIDCAQRNLEAFLEQLKAERNIFEILNSSFVVKAYFSFVHEQYLCFVQEYMMGGDLASILKQYTALDEFYVQHYMAEIVLALEYLRQQNIVHRDLKPENILLDSQGHSKLADFGLSEQGVNSRLKLKENLNSNNFVEIPTCVEQISDQQAYQPIYKQLKKVESILVEKQGSKTKKIVGTPDYIAPEIILGTSISNFSLDYWSLGIIMYELLCGITPFNDDTVEKIFDNILNMRIEWPQIGDGEDCISEQAYDLIVKLLEPDFNKRIGHKSIEEIKNHKFFKGILWNRLLSKPGLIIPELNCESKDNEKMQQFLKKLEKTNKDQENKKLAQQLKAQLQNLERIDLLKQRSTQESEKYLSQVEFEQKKILNQIDLLTQLYAKIYQIYSKQQ</sequence>
<dbReference type="PROSITE" id="PS50011">
    <property type="entry name" value="PROTEIN_KINASE_DOM"/>
    <property type="match status" value="1"/>
</dbReference>
<dbReference type="OrthoDB" id="304041at2759"/>
<dbReference type="InterPro" id="IPR000719">
    <property type="entry name" value="Prot_kinase_dom"/>
</dbReference>
<dbReference type="CDD" id="cd05579">
    <property type="entry name" value="STKc_MAST_like"/>
    <property type="match status" value="1"/>
</dbReference>